<dbReference type="PANTHER" id="PTHR42788:SF13">
    <property type="entry name" value="ALIPHATIC SULFONATES IMPORT ATP-BINDING PROTEIN SSUB"/>
    <property type="match status" value="1"/>
</dbReference>
<dbReference type="GO" id="GO:0016887">
    <property type="term" value="F:ATP hydrolysis activity"/>
    <property type="evidence" value="ECO:0007669"/>
    <property type="project" value="InterPro"/>
</dbReference>
<dbReference type="InterPro" id="IPR003593">
    <property type="entry name" value="AAA+_ATPase"/>
</dbReference>
<evidence type="ECO:0000256" key="2">
    <source>
        <dbReference type="ARBA" id="ARBA00022741"/>
    </source>
</evidence>
<dbReference type="InterPro" id="IPR003439">
    <property type="entry name" value="ABC_transporter-like_ATP-bd"/>
</dbReference>
<dbReference type="SUPFAM" id="SSF52540">
    <property type="entry name" value="P-loop containing nucleoside triphosphate hydrolases"/>
    <property type="match status" value="1"/>
</dbReference>
<dbReference type="SMART" id="SM00382">
    <property type="entry name" value="AAA"/>
    <property type="match status" value="1"/>
</dbReference>
<keyword evidence="2" id="KW-0547">Nucleotide-binding</keyword>
<sequence>MTDDHPDRRGVVDIRELGVEYRKARSREPVIALSETTAHIDAGAFVTLLGASGCGKSTLLNAIAGFVLPSHGSIEVDGRPVRGPGPDRAVVFQQYALLPWLTARANIEFALKRFALPRAEQRERALAALEAVNLGHAADSLPAELSGGMQQRVSMARALAAEPDVLLMDEPFGALDAITRAVMQELILEIWERTSTTILFVTHDVDEALFLSQRILLMSAQPGRVTEDISLIGADEPALAETRRRIVSHLGGH</sequence>
<dbReference type="PROSITE" id="PS50893">
    <property type="entry name" value="ABC_TRANSPORTER_2"/>
    <property type="match status" value="1"/>
</dbReference>
<organism evidence="5 6">
    <name type="scientific">Tsukamurella asaccharolytica</name>
    <dbReference type="NCBI Taxonomy" id="2592067"/>
    <lineage>
        <taxon>Bacteria</taxon>
        <taxon>Bacillati</taxon>
        <taxon>Actinomycetota</taxon>
        <taxon>Actinomycetes</taxon>
        <taxon>Mycobacteriales</taxon>
        <taxon>Tsukamurellaceae</taxon>
        <taxon>Tsukamurella</taxon>
    </lineage>
</organism>
<dbReference type="PANTHER" id="PTHR42788">
    <property type="entry name" value="TAURINE IMPORT ATP-BINDING PROTEIN-RELATED"/>
    <property type="match status" value="1"/>
</dbReference>
<dbReference type="OrthoDB" id="8773773at2"/>
<dbReference type="EMBL" id="VIGW01000013">
    <property type="protein sequence ID" value="TWS18078.1"/>
    <property type="molecule type" value="Genomic_DNA"/>
</dbReference>
<evidence type="ECO:0000256" key="1">
    <source>
        <dbReference type="ARBA" id="ARBA00022448"/>
    </source>
</evidence>
<reference evidence="5 6" key="1">
    <citation type="submission" date="2019-06" db="EMBL/GenBank/DDBJ databases">
        <title>Tsukamurella conjunctivitidis sp. nov., Tsukamurella assacharolytica sp. nov. and Tsukamurella sputae sp. nov. isolated from patients with conjunctivitis, bacteraemia (lymphoma) and respiratory infection (sputum) in Hong Kong.</title>
        <authorList>
            <person name="Teng J.L.L."/>
            <person name="Lee H.H."/>
            <person name="Fong J.Y.H."/>
            <person name="Fok K.M.N."/>
            <person name="Lau S.K.P."/>
            <person name="Woo P.C.Y."/>
        </authorList>
    </citation>
    <scope>NUCLEOTIDE SEQUENCE [LARGE SCALE GENOMIC DNA]</scope>
    <source>
        <strain evidence="5 6">HKU71</strain>
    </source>
</reference>
<evidence type="ECO:0000313" key="6">
    <source>
        <dbReference type="Proteomes" id="UP000317291"/>
    </source>
</evidence>
<dbReference type="InterPro" id="IPR050166">
    <property type="entry name" value="ABC_transporter_ATP-bind"/>
</dbReference>
<protein>
    <submittedName>
        <fullName evidence="5">ABC transporter ATP-binding protein</fullName>
    </submittedName>
</protein>
<dbReference type="AlphaFoldDB" id="A0A5C5R5K3"/>
<keyword evidence="3 5" id="KW-0067">ATP-binding</keyword>
<keyword evidence="6" id="KW-1185">Reference proteome</keyword>
<name>A0A5C5R5K3_9ACTN</name>
<dbReference type="Pfam" id="PF00005">
    <property type="entry name" value="ABC_tran"/>
    <property type="match status" value="1"/>
</dbReference>
<dbReference type="RefSeq" id="WP_146563499.1">
    <property type="nucleotide sequence ID" value="NZ_VIGW01000013.1"/>
</dbReference>
<dbReference type="Proteomes" id="UP000317291">
    <property type="component" value="Unassembled WGS sequence"/>
</dbReference>
<feature type="domain" description="ABC transporter" evidence="4">
    <location>
        <begin position="14"/>
        <end position="245"/>
    </location>
</feature>
<evidence type="ECO:0000256" key="3">
    <source>
        <dbReference type="ARBA" id="ARBA00022840"/>
    </source>
</evidence>
<proteinExistence type="predicted"/>
<dbReference type="PROSITE" id="PS00211">
    <property type="entry name" value="ABC_TRANSPORTER_1"/>
    <property type="match status" value="1"/>
</dbReference>
<gene>
    <name evidence="5" type="ORF">FK529_17220</name>
</gene>
<accession>A0A5C5R5K3</accession>
<dbReference type="GO" id="GO:0005524">
    <property type="term" value="F:ATP binding"/>
    <property type="evidence" value="ECO:0007669"/>
    <property type="project" value="UniProtKB-KW"/>
</dbReference>
<comment type="caution">
    <text evidence="5">The sequence shown here is derived from an EMBL/GenBank/DDBJ whole genome shotgun (WGS) entry which is preliminary data.</text>
</comment>
<keyword evidence="1" id="KW-0813">Transport</keyword>
<dbReference type="InterPro" id="IPR017871">
    <property type="entry name" value="ABC_transporter-like_CS"/>
</dbReference>
<evidence type="ECO:0000313" key="5">
    <source>
        <dbReference type="EMBL" id="TWS18078.1"/>
    </source>
</evidence>
<dbReference type="CDD" id="cd03293">
    <property type="entry name" value="ABC_NrtD_SsuB_transporters"/>
    <property type="match status" value="1"/>
</dbReference>
<dbReference type="Gene3D" id="3.40.50.300">
    <property type="entry name" value="P-loop containing nucleotide triphosphate hydrolases"/>
    <property type="match status" value="1"/>
</dbReference>
<evidence type="ECO:0000259" key="4">
    <source>
        <dbReference type="PROSITE" id="PS50893"/>
    </source>
</evidence>
<dbReference type="InterPro" id="IPR027417">
    <property type="entry name" value="P-loop_NTPase"/>
</dbReference>